<dbReference type="NCBIfam" id="NF043025">
    <property type="entry name" value="T4SS_AnkJ"/>
    <property type="match status" value="1"/>
</dbReference>
<dbReference type="Proteomes" id="UP000254374">
    <property type="component" value="Unassembled WGS sequence"/>
</dbReference>
<dbReference type="RefSeq" id="WP_058468881.1">
    <property type="nucleotide sequence ID" value="NZ_CAAAIX010000022.1"/>
</dbReference>
<organism evidence="2 4">
    <name type="scientific">Fluoribacter gormanii</name>
    <dbReference type="NCBI Taxonomy" id="464"/>
    <lineage>
        <taxon>Bacteria</taxon>
        <taxon>Pseudomonadati</taxon>
        <taxon>Pseudomonadota</taxon>
        <taxon>Gammaproteobacteria</taxon>
        <taxon>Legionellales</taxon>
        <taxon>Legionellaceae</taxon>
        <taxon>Fluoribacter</taxon>
    </lineage>
</organism>
<dbReference type="Proteomes" id="UP000186808">
    <property type="component" value="Unassembled WGS sequence"/>
</dbReference>
<keyword evidence="3" id="KW-1185">Reference proteome</keyword>
<reference evidence="2 4" key="2">
    <citation type="submission" date="2018-06" db="EMBL/GenBank/DDBJ databases">
        <authorList>
            <consortium name="Pathogen Informatics"/>
            <person name="Doyle S."/>
        </authorList>
    </citation>
    <scope>NUCLEOTIDE SEQUENCE [LARGE SCALE GENOMIC DNA]</scope>
    <source>
        <strain evidence="2 4">NCTC11401</strain>
    </source>
</reference>
<evidence type="ECO:0000313" key="3">
    <source>
        <dbReference type="Proteomes" id="UP000186808"/>
    </source>
</evidence>
<evidence type="ECO:0000313" key="2">
    <source>
        <dbReference type="EMBL" id="STO24838.1"/>
    </source>
</evidence>
<dbReference type="OrthoDB" id="5654039at2"/>
<dbReference type="STRING" id="464.Lgor_2422"/>
<dbReference type="EMBL" id="UGGV01000001">
    <property type="protein sequence ID" value="STO24838.1"/>
    <property type="molecule type" value="Genomic_DNA"/>
</dbReference>
<dbReference type="EMBL" id="FTNL01000013">
    <property type="protein sequence ID" value="SIR48379.1"/>
    <property type="molecule type" value="Genomic_DNA"/>
</dbReference>
<dbReference type="InterPro" id="IPR036770">
    <property type="entry name" value="Ankyrin_rpt-contain_sf"/>
</dbReference>
<name>A0A377GJB3_9GAMM</name>
<evidence type="ECO:0000313" key="4">
    <source>
        <dbReference type="Proteomes" id="UP000254374"/>
    </source>
</evidence>
<evidence type="ECO:0000313" key="1">
    <source>
        <dbReference type="EMBL" id="SIR48379.1"/>
    </source>
</evidence>
<accession>A0A377GJB3</accession>
<proteinExistence type="predicted"/>
<dbReference type="Gene3D" id="1.25.40.20">
    <property type="entry name" value="Ankyrin repeat-containing domain"/>
    <property type="match status" value="1"/>
</dbReference>
<dbReference type="AlphaFoldDB" id="A0A377GJB3"/>
<gene>
    <name evidence="2" type="ORF">NCTC11401_01656</name>
    <name evidence="1" type="ORF">SAMN05421777_11354</name>
</gene>
<protein>
    <recommendedName>
        <fullName evidence="5">Ankyrin repeats (3 copies)</fullName>
    </recommendedName>
</protein>
<sequence length="264" mass="29612">MGVTPEVIYVKHNSVEPEFYTLVDAVYNNLYEQAEEMLILHPNFINTIIIPTNQSALSTVLSKKTIDFTMLNILVNHGVEFTYPINAIGDFALDQACRSRDLHLLSYLVAHDVSISGAAVHKLLYKARDIRTINTKDIKLLVSIIHQLGGLAEVAEMKDEQGRTFKAKAERINLSNESYGTLRYNLWNLLNLADNQVPDRAGLNDANKILDEEIAAISHRYYEKENADFSLGNSITSLFGSGGMPIEFTDDSVYGDLQKPFNQI</sequence>
<reference evidence="1 3" key="1">
    <citation type="submission" date="2017-01" db="EMBL/GenBank/DDBJ databases">
        <authorList>
            <person name="Varghese N."/>
            <person name="Submissions S."/>
        </authorList>
    </citation>
    <scope>NUCLEOTIDE SEQUENCE [LARGE SCALE GENOMIC DNA]</scope>
    <source>
        <strain evidence="1 3">ATCC 33342</strain>
    </source>
</reference>
<evidence type="ECO:0008006" key="5">
    <source>
        <dbReference type="Google" id="ProtNLM"/>
    </source>
</evidence>